<reference evidence="6 7" key="1">
    <citation type="journal article" date="2015" name="Genome Announc.">
        <title>Expanding the biotechnology potential of lactobacilli through comparative genomics of 213 strains and associated genera.</title>
        <authorList>
            <person name="Sun Z."/>
            <person name="Harris H.M."/>
            <person name="McCann A."/>
            <person name="Guo C."/>
            <person name="Argimon S."/>
            <person name="Zhang W."/>
            <person name="Yang X."/>
            <person name="Jeffery I.B."/>
            <person name="Cooney J.C."/>
            <person name="Kagawa T.F."/>
            <person name="Liu W."/>
            <person name="Song Y."/>
            <person name="Salvetti E."/>
            <person name="Wrobel A."/>
            <person name="Rasinkangas P."/>
            <person name="Parkhill J."/>
            <person name="Rea M.C."/>
            <person name="O'Sullivan O."/>
            <person name="Ritari J."/>
            <person name="Douillard F.P."/>
            <person name="Paul Ross R."/>
            <person name="Yang R."/>
            <person name="Briner A.E."/>
            <person name="Felis G.E."/>
            <person name="de Vos W.M."/>
            <person name="Barrangou R."/>
            <person name="Klaenhammer T.R."/>
            <person name="Caufield P.W."/>
            <person name="Cui Y."/>
            <person name="Zhang H."/>
            <person name="O'Toole P.W."/>
        </authorList>
    </citation>
    <scope>NUCLEOTIDE SEQUENCE [LARGE SCALE GENOMIC DNA]</scope>
    <source>
        <strain evidence="6 7">DSM 6035</strain>
    </source>
</reference>
<dbReference type="PANTHER" id="PTHR30126:SF91">
    <property type="entry name" value="LYSR FAMILY TRANSCRIPTIONAL REGULATOR"/>
    <property type="match status" value="1"/>
</dbReference>
<feature type="domain" description="HTH lysR-type" evidence="5">
    <location>
        <begin position="1"/>
        <end position="58"/>
    </location>
</feature>
<sequence>MDTRVLKYFLTVANTNNITKAAKQLHITQPTLSRQIMELERELDVALFDRTQRQLQLTKAGVLFQQRATTLLQLVDQTKDDLHQQEKELVGSVNLGCVASLASPFHDEDGQRLSKGVSGCPL</sequence>
<dbReference type="PRINTS" id="PR00039">
    <property type="entry name" value="HTHLYSR"/>
</dbReference>
<keyword evidence="2" id="KW-0805">Transcription regulation</keyword>
<dbReference type="InterPro" id="IPR000847">
    <property type="entry name" value="LysR_HTH_N"/>
</dbReference>
<evidence type="ECO:0000256" key="2">
    <source>
        <dbReference type="ARBA" id="ARBA00023015"/>
    </source>
</evidence>
<accession>A0A0R1XC52</accession>
<evidence type="ECO:0000256" key="1">
    <source>
        <dbReference type="ARBA" id="ARBA00009437"/>
    </source>
</evidence>
<gene>
    <name evidence="6" type="ORF">FD32_GL001873</name>
</gene>
<dbReference type="Pfam" id="PF00126">
    <property type="entry name" value="HTH_1"/>
    <property type="match status" value="1"/>
</dbReference>
<comment type="caution">
    <text evidence="6">The sequence shown here is derived from an EMBL/GenBank/DDBJ whole genome shotgun (WGS) entry which is preliminary data.</text>
</comment>
<dbReference type="PANTHER" id="PTHR30126">
    <property type="entry name" value="HTH-TYPE TRANSCRIPTIONAL REGULATOR"/>
    <property type="match status" value="1"/>
</dbReference>
<dbReference type="PROSITE" id="PS50931">
    <property type="entry name" value="HTH_LYSR"/>
    <property type="match status" value="1"/>
</dbReference>
<keyword evidence="7" id="KW-1185">Reference proteome</keyword>
<dbReference type="GO" id="GO:0003700">
    <property type="term" value="F:DNA-binding transcription factor activity"/>
    <property type="evidence" value="ECO:0007669"/>
    <property type="project" value="InterPro"/>
</dbReference>
<evidence type="ECO:0000256" key="3">
    <source>
        <dbReference type="ARBA" id="ARBA00023125"/>
    </source>
</evidence>
<dbReference type="RefSeq" id="WP_235803754.1">
    <property type="nucleotide sequence ID" value="NZ_AZGM01000054.1"/>
</dbReference>
<dbReference type="InterPro" id="IPR036388">
    <property type="entry name" value="WH-like_DNA-bd_sf"/>
</dbReference>
<dbReference type="FunFam" id="1.10.10.10:FF:000001">
    <property type="entry name" value="LysR family transcriptional regulator"/>
    <property type="match status" value="1"/>
</dbReference>
<dbReference type="InterPro" id="IPR036390">
    <property type="entry name" value="WH_DNA-bd_sf"/>
</dbReference>
<evidence type="ECO:0000313" key="7">
    <source>
        <dbReference type="Proteomes" id="UP000051412"/>
    </source>
</evidence>
<dbReference type="Gene3D" id="1.10.10.10">
    <property type="entry name" value="Winged helix-like DNA-binding domain superfamily/Winged helix DNA-binding domain"/>
    <property type="match status" value="1"/>
</dbReference>
<evidence type="ECO:0000313" key="6">
    <source>
        <dbReference type="EMBL" id="KRM27719.1"/>
    </source>
</evidence>
<comment type="similarity">
    <text evidence="1">Belongs to the LysR transcriptional regulatory family.</text>
</comment>
<protein>
    <submittedName>
        <fullName evidence="6">LysR substrate binding domain protein</fullName>
    </submittedName>
</protein>
<dbReference type="EMBL" id="AZGM01000054">
    <property type="protein sequence ID" value="KRM27719.1"/>
    <property type="molecule type" value="Genomic_DNA"/>
</dbReference>
<organism evidence="6 7">
    <name type="scientific">Limosilactobacillus panis DSM 6035</name>
    <dbReference type="NCBI Taxonomy" id="1423782"/>
    <lineage>
        <taxon>Bacteria</taxon>
        <taxon>Bacillati</taxon>
        <taxon>Bacillota</taxon>
        <taxon>Bacilli</taxon>
        <taxon>Lactobacillales</taxon>
        <taxon>Lactobacillaceae</taxon>
        <taxon>Limosilactobacillus</taxon>
    </lineage>
</organism>
<keyword evidence="4" id="KW-0804">Transcription</keyword>
<keyword evidence="3" id="KW-0238">DNA-binding</keyword>
<evidence type="ECO:0000256" key="4">
    <source>
        <dbReference type="ARBA" id="ARBA00023163"/>
    </source>
</evidence>
<dbReference type="Proteomes" id="UP000051412">
    <property type="component" value="Unassembled WGS sequence"/>
</dbReference>
<dbReference type="STRING" id="1423782.FD32_GL001873"/>
<dbReference type="GO" id="GO:0000976">
    <property type="term" value="F:transcription cis-regulatory region binding"/>
    <property type="evidence" value="ECO:0007669"/>
    <property type="project" value="TreeGrafter"/>
</dbReference>
<evidence type="ECO:0000259" key="5">
    <source>
        <dbReference type="PROSITE" id="PS50931"/>
    </source>
</evidence>
<dbReference type="PATRIC" id="fig|1423782.4.peg.1948"/>
<dbReference type="SUPFAM" id="SSF46785">
    <property type="entry name" value="Winged helix' DNA-binding domain"/>
    <property type="match status" value="1"/>
</dbReference>
<name>A0A0R1XC52_9LACO</name>
<dbReference type="AlphaFoldDB" id="A0A0R1XC52"/>
<proteinExistence type="inferred from homology"/>